<evidence type="ECO:0000256" key="3">
    <source>
        <dbReference type="ARBA" id="ARBA00022475"/>
    </source>
</evidence>
<evidence type="ECO:0000256" key="7">
    <source>
        <dbReference type="ARBA" id="ARBA00023310"/>
    </source>
</evidence>
<dbReference type="EMBL" id="CP023154">
    <property type="protein sequence ID" value="QEK77907.1"/>
    <property type="molecule type" value="Genomic_DNA"/>
</dbReference>
<sequence length="370" mass="42515">MEISTITMILDTTLVAVFAWVAYKTGSLIWKYTPYSYPNARIRAMEARLLSDQRLLELAESKELENFVVNLEDSDYGKRLSELKSYSVEEIEKALDLSFVDTILLFQKIMPKRVRGFFEVMLEEWDVRNIVNVVKAKITGLPAQDFVIPVGKILNKVKAMVEAKTMEEILVILEGTEYEEPVRKLILKEINLPEFEHLMYSLHYQKLLNYVNSRKGEEKVILSEFVSSLIDSKNISLILRAKASGINAEKLKIMLIPGGSISRNVLEAMISAEDPLMALTELEKTKYAEVVKNSREAVEKGDISTVEKQLRRYIQQRMKEQSQFYPLSVAVALSYMLQKENEIRKLKAIVRLIADRVRPERIKEIVGEVT</sequence>
<dbReference type="RefSeq" id="WP_011011293.1">
    <property type="nucleotide sequence ID" value="NC_003413.1"/>
</dbReference>
<comment type="subunit">
    <text evidence="8">Has multiple subunits with at least A(3), B(3), C, D, E, F, H, I and proteolipid K(x).</text>
</comment>
<dbReference type="KEGG" id="pfu:PF0180"/>
<proteinExistence type="inferred from homology"/>
<dbReference type="Proteomes" id="UP000324354">
    <property type="component" value="Chromosome"/>
</dbReference>
<dbReference type="GO" id="GO:0046961">
    <property type="term" value="F:proton-transporting ATPase activity, rotational mechanism"/>
    <property type="evidence" value="ECO:0007669"/>
    <property type="project" value="InterPro"/>
</dbReference>
<dbReference type="AlphaFoldDB" id="A0A5C0XM86"/>
<dbReference type="InterPro" id="IPR044911">
    <property type="entry name" value="V-type_ATPase_csu/dsu_dom_3"/>
</dbReference>
<keyword evidence="4 8" id="KW-0375">Hydrogen ion transport</keyword>
<dbReference type="Pfam" id="PF01992">
    <property type="entry name" value="vATP-synt_AC39"/>
    <property type="match status" value="1"/>
</dbReference>
<evidence type="ECO:0000313" key="9">
    <source>
        <dbReference type="EMBL" id="QEK77907.1"/>
    </source>
</evidence>
<dbReference type="HAMAP" id="MF_00314">
    <property type="entry name" value="ATP_synth_C_arch"/>
    <property type="match status" value="1"/>
</dbReference>
<keyword evidence="6 8" id="KW-0472">Membrane</keyword>
<dbReference type="GO" id="GO:0042777">
    <property type="term" value="P:proton motive force-driven plasma membrane ATP synthesis"/>
    <property type="evidence" value="ECO:0007669"/>
    <property type="project" value="UniProtKB-UniRule"/>
</dbReference>
<keyword evidence="3 8" id="KW-1003">Cell membrane</keyword>
<comment type="function">
    <text evidence="8">Component of the A-type ATP synthase that produces ATP from ADP in the presence of a proton gradient across the membrane.</text>
</comment>
<evidence type="ECO:0000256" key="6">
    <source>
        <dbReference type="ARBA" id="ARBA00023136"/>
    </source>
</evidence>
<dbReference type="InterPro" id="IPR050873">
    <property type="entry name" value="V-ATPase_V0D/AC39_subunit"/>
</dbReference>
<organism evidence="9 10">
    <name type="scientific">Pyrococcus furiosus (strain ATCC 43587 / DSM 3638 / JCM 8422 / Vc1)</name>
    <dbReference type="NCBI Taxonomy" id="186497"/>
    <lineage>
        <taxon>Archaea</taxon>
        <taxon>Methanobacteriati</taxon>
        <taxon>Methanobacteriota</taxon>
        <taxon>Thermococci</taxon>
        <taxon>Thermococcales</taxon>
        <taxon>Thermococcaceae</taxon>
        <taxon>Pyrococcus</taxon>
    </lineage>
</organism>
<accession>A0A5C0XM86</accession>
<dbReference type="OrthoDB" id="4272at2157"/>
<evidence type="ECO:0000256" key="4">
    <source>
        <dbReference type="ARBA" id="ARBA00022781"/>
    </source>
</evidence>
<dbReference type="GeneID" id="41711971"/>
<dbReference type="GO" id="GO:0033179">
    <property type="term" value="C:proton-transporting V-type ATPase, V0 domain"/>
    <property type="evidence" value="ECO:0007669"/>
    <property type="project" value="InterPro"/>
</dbReference>
<gene>
    <name evidence="8" type="primary">atpC</name>
    <name evidence="9" type="ORF">PFDSM3638_00845</name>
</gene>
<dbReference type="InterPro" id="IPR002843">
    <property type="entry name" value="ATPase_V0-cplx_csu/dsu"/>
</dbReference>
<protein>
    <recommendedName>
        <fullName evidence="8">A-type ATP synthase subunit C</fullName>
    </recommendedName>
</protein>
<comment type="similarity">
    <text evidence="1 8">Belongs to the V-ATPase V0D/AC39 subunit family.</text>
</comment>
<dbReference type="GO" id="GO:0005886">
    <property type="term" value="C:plasma membrane"/>
    <property type="evidence" value="ECO:0007669"/>
    <property type="project" value="UniProtKB-SubCell"/>
</dbReference>
<dbReference type="NCBIfam" id="TIGR02923">
    <property type="entry name" value="AhaC"/>
    <property type="match status" value="1"/>
</dbReference>
<dbReference type="InterPro" id="IPR036079">
    <property type="entry name" value="ATPase_csu/dsu_sf"/>
</dbReference>
<dbReference type="PANTHER" id="PTHR38682:SF1">
    <property type="entry name" value="V-TYPE ATP SYNTHASE SUBUNIT C"/>
    <property type="match status" value="1"/>
</dbReference>
<dbReference type="Gene3D" id="1.10.132.50">
    <property type="entry name" value="ATP synthase (C/AC39) subunit, domain 3"/>
    <property type="match status" value="1"/>
</dbReference>
<dbReference type="InterPro" id="IPR014272">
    <property type="entry name" value="ATPase_V0-cplx_csu"/>
</dbReference>
<evidence type="ECO:0000256" key="1">
    <source>
        <dbReference type="ARBA" id="ARBA00006709"/>
    </source>
</evidence>
<dbReference type="InterPro" id="IPR035067">
    <property type="entry name" value="V-type_ATPase_csu/dsu"/>
</dbReference>
<evidence type="ECO:0000256" key="8">
    <source>
        <dbReference type="HAMAP-Rule" id="MF_00314"/>
    </source>
</evidence>
<evidence type="ECO:0000256" key="2">
    <source>
        <dbReference type="ARBA" id="ARBA00022448"/>
    </source>
</evidence>
<evidence type="ECO:0000256" key="5">
    <source>
        <dbReference type="ARBA" id="ARBA00023065"/>
    </source>
</evidence>
<dbReference type="GO" id="GO:0046933">
    <property type="term" value="F:proton-transporting ATP synthase activity, rotational mechanism"/>
    <property type="evidence" value="ECO:0007669"/>
    <property type="project" value="UniProtKB-UniRule"/>
</dbReference>
<keyword evidence="5 8" id="KW-0406">Ion transport</keyword>
<dbReference type="NCBIfam" id="NF002269">
    <property type="entry name" value="PRK01198.1-5"/>
    <property type="match status" value="1"/>
</dbReference>
<evidence type="ECO:0000313" key="10">
    <source>
        <dbReference type="Proteomes" id="UP000324354"/>
    </source>
</evidence>
<dbReference type="SUPFAM" id="SSF103486">
    <property type="entry name" value="V-type ATP synthase subunit C"/>
    <property type="match status" value="1"/>
</dbReference>
<dbReference type="SMR" id="A0A5C0XM86"/>
<keyword evidence="2 8" id="KW-0813">Transport</keyword>
<dbReference type="GeneID" id="13300927"/>
<keyword evidence="7 8" id="KW-0066">ATP synthesis</keyword>
<comment type="subcellular location">
    <subcellularLocation>
        <location evidence="8">Cell membrane</location>
        <topology evidence="8">Peripheral membrane protein</topology>
    </subcellularLocation>
</comment>
<dbReference type="GO" id="GO:0005524">
    <property type="term" value="F:ATP binding"/>
    <property type="evidence" value="ECO:0007669"/>
    <property type="project" value="UniProtKB-UniRule"/>
</dbReference>
<reference evidence="9 10" key="1">
    <citation type="submission" date="2017-08" db="EMBL/GenBank/DDBJ databases">
        <title>Resequencing and Reannotation of the genome of Pyrococcus furiosus type strain DSM3638.</title>
        <authorList>
            <person name="Reichelt R.M."/>
            <person name="Bunk B."/>
        </authorList>
    </citation>
    <scope>NUCLEOTIDE SEQUENCE [LARGE SCALE GENOMIC DNA]</scope>
    <source>
        <strain evidence="9 10">DSM 3638</strain>
    </source>
</reference>
<dbReference type="Gene3D" id="1.20.1690.10">
    <property type="entry name" value="V-type ATP synthase subunit C domain"/>
    <property type="match status" value="2"/>
</dbReference>
<name>A0A5C0XM86_PYRFU</name>
<dbReference type="PANTHER" id="PTHR38682">
    <property type="entry name" value="V-TYPE ATP SYNTHASE SUBUNIT C"/>
    <property type="match status" value="1"/>
</dbReference>